<evidence type="ECO:0000313" key="3">
    <source>
        <dbReference type="Proteomes" id="UP000075885"/>
    </source>
</evidence>
<proteinExistence type="predicted"/>
<keyword evidence="3" id="KW-1185">Reference proteome</keyword>
<feature type="region of interest" description="Disordered" evidence="1">
    <location>
        <begin position="10"/>
        <end position="109"/>
    </location>
</feature>
<feature type="compositionally biased region" description="Polar residues" evidence="1">
    <location>
        <begin position="68"/>
        <end position="80"/>
    </location>
</feature>
<organism evidence="2 3">
    <name type="scientific">Anopheles epiroticus</name>
    <dbReference type="NCBI Taxonomy" id="199890"/>
    <lineage>
        <taxon>Eukaryota</taxon>
        <taxon>Metazoa</taxon>
        <taxon>Ecdysozoa</taxon>
        <taxon>Arthropoda</taxon>
        <taxon>Hexapoda</taxon>
        <taxon>Insecta</taxon>
        <taxon>Pterygota</taxon>
        <taxon>Neoptera</taxon>
        <taxon>Endopterygota</taxon>
        <taxon>Diptera</taxon>
        <taxon>Nematocera</taxon>
        <taxon>Culicoidea</taxon>
        <taxon>Culicidae</taxon>
        <taxon>Anophelinae</taxon>
        <taxon>Anopheles</taxon>
    </lineage>
</organism>
<reference evidence="2" key="2">
    <citation type="submission" date="2020-05" db="UniProtKB">
        <authorList>
            <consortium name="EnsemblMetazoa"/>
        </authorList>
    </citation>
    <scope>IDENTIFICATION</scope>
    <source>
        <strain evidence="2">Epiroticus2</strain>
    </source>
</reference>
<accession>A0A182PCK1</accession>
<dbReference type="EnsemblMetazoa" id="AEPI004656-RA">
    <property type="protein sequence ID" value="AEPI004656-PA"/>
    <property type="gene ID" value="AEPI004656"/>
</dbReference>
<sequence>MLCFVQGIASMNHGGSSSNSSNNPPMVRSNSKLGSSEASSTSSASSSSPAGKRLSATSVGLGTRPLPLSSTIEPLSSVESSGGGQPEGTAHLNVLSRSPSHSTAKSDPK</sequence>
<protein>
    <submittedName>
        <fullName evidence="2">Uncharacterized protein</fullName>
    </submittedName>
</protein>
<name>A0A182PCK1_9DIPT</name>
<evidence type="ECO:0000256" key="1">
    <source>
        <dbReference type="SAM" id="MobiDB-lite"/>
    </source>
</evidence>
<dbReference type="AlphaFoldDB" id="A0A182PCK1"/>
<reference evidence="3" key="1">
    <citation type="submission" date="2013-03" db="EMBL/GenBank/DDBJ databases">
        <title>The Genome Sequence of Anopheles epiroticus epiroticus2.</title>
        <authorList>
            <consortium name="The Broad Institute Genomics Platform"/>
            <person name="Neafsey D.E."/>
            <person name="Howell P."/>
            <person name="Walker B."/>
            <person name="Young S.K."/>
            <person name="Zeng Q."/>
            <person name="Gargeya S."/>
            <person name="Fitzgerald M."/>
            <person name="Haas B."/>
            <person name="Abouelleil A."/>
            <person name="Allen A.W."/>
            <person name="Alvarado L."/>
            <person name="Arachchi H.M."/>
            <person name="Berlin A.M."/>
            <person name="Chapman S.B."/>
            <person name="Gainer-Dewar J."/>
            <person name="Goldberg J."/>
            <person name="Griggs A."/>
            <person name="Gujja S."/>
            <person name="Hansen M."/>
            <person name="Howarth C."/>
            <person name="Imamovic A."/>
            <person name="Ireland A."/>
            <person name="Larimer J."/>
            <person name="McCowan C."/>
            <person name="Murphy C."/>
            <person name="Pearson M."/>
            <person name="Poon T.W."/>
            <person name="Priest M."/>
            <person name="Roberts A."/>
            <person name="Saif S."/>
            <person name="Shea T."/>
            <person name="Sisk P."/>
            <person name="Sykes S."/>
            <person name="Wortman J."/>
            <person name="Nusbaum C."/>
            <person name="Birren B."/>
        </authorList>
    </citation>
    <scope>NUCLEOTIDE SEQUENCE [LARGE SCALE GENOMIC DNA]</scope>
    <source>
        <strain evidence="3">Epiroticus2</strain>
    </source>
</reference>
<dbReference type="Proteomes" id="UP000075885">
    <property type="component" value="Unassembled WGS sequence"/>
</dbReference>
<feature type="compositionally biased region" description="Low complexity" evidence="1">
    <location>
        <begin position="10"/>
        <end position="56"/>
    </location>
</feature>
<evidence type="ECO:0000313" key="2">
    <source>
        <dbReference type="EnsemblMetazoa" id="AEPI004656-PA"/>
    </source>
</evidence>
<dbReference type="VEuPathDB" id="VectorBase:AEPI004656"/>